<name>A0A6C0HRK6_9ZZZZ</name>
<keyword evidence="1" id="KW-0472">Membrane</keyword>
<evidence type="ECO:0000256" key="1">
    <source>
        <dbReference type="SAM" id="Phobius"/>
    </source>
</evidence>
<feature type="transmembrane region" description="Helical" evidence="1">
    <location>
        <begin position="46"/>
        <end position="64"/>
    </location>
</feature>
<dbReference type="EMBL" id="MN740003">
    <property type="protein sequence ID" value="QHT82755.1"/>
    <property type="molecule type" value="Genomic_DNA"/>
</dbReference>
<organism evidence="2">
    <name type="scientific">viral metagenome</name>
    <dbReference type="NCBI Taxonomy" id="1070528"/>
    <lineage>
        <taxon>unclassified sequences</taxon>
        <taxon>metagenomes</taxon>
        <taxon>organismal metagenomes</taxon>
    </lineage>
</organism>
<reference evidence="2" key="1">
    <citation type="journal article" date="2020" name="Nature">
        <title>Giant virus diversity and host interactions through global metagenomics.</title>
        <authorList>
            <person name="Schulz F."/>
            <person name="Roux S."/>
            <person name="Paez-Espino D."/>
            <person name="Jungbluth S."/>
            <person name="Walsh D.A."/>
            <person name="Denef V.J."/>
            <person name="McMahon K.D."/>
            <person name="Konstantinidis K.T."/>
            <person name="Eloe-Fadrosh E.A."/>
            <person name="Kyrpides N.C."/>
            <person name="Woyke T."/>
        </authorList>
    </citation>
    <scope>NUCLEOTIDE SEQUENCE</scope>
    <source>
        <strain evidence="2">GVMAG-M-3300023184-165</strain>
    </source>
</reference>
<keyword evidence="1" id="KW-1133">Transmembrane helix</keyword>
<accession>A0A6C0HRK6</accession>
<sequence>MNTTVADKNDPYYQPTETAEVRLTKANRKIYRGILDDGYGNPNIRYYGYILEGIVPLFGLYLLLTQKYKYATYFITFFAVGSIINGIRFYYVNPFSEGRSDADYLNYIVYQNVFNAMMSVIAILYILFMKK</sequence>
<protein>
    <submittedName>
        <fullName evidence="2">Uncharacterized protein</fullName>
    </submittedName>
</protein>
<feature type="transmembrane region" description="Helical" evidence="1">
    <location>
        <begin position="104"/>
        <end position="128"/>
    </location>
</feature>
<proteinExistence type="predicted"/>
<dbReference type="AlphaFoldDB" id="A0A6C0HRK6"/>
<keyword evidence="1" id="KW-0812">Transmembrane</keyword>
<feature type="transmembrane region" description="Helical" evidence="1">
    <location>
        <begin position="71"/>
        <end position="92"/>
    </location>
</feature>
<evidence type="ECO:0000313" key="2">
    <source>
        <dbReference type="EMBL" id="QHT82755.1"/>
    </source>
</evidence>